<dbReference type="PANTHER" id="PTHR33376:SF4">
    <property type="entry name" value="SIALIC ACID-BINDING PERIPLASMIC PROTEIN SIAP"/>
    <property type="match status" value="1"/>
</dbReference>
<protein>
    <submittedName>
        <fullName evidence="6">C4-dicarboxylate ABC transporter substrate-binding protein</fullName>
    </submittedName>
</protein>
<comment type="similarity">
    <text evidence="2">Belongs to the bacterial solute-binding protein 7 family.</text>
</comment>
<reference evidence="6 7" key="1">
    <citation type="journal article" date="2017" name="Front. Microbiol.">
        <title>New Insights into the Diversity of the Genus Faecalibacterium.</title>
        <authorList>
            <person name="Benevides L."/>
            <person name="Burman S."/>
            <person name="Martin R."/>
            <person name="Robert V."/>
            <person name="Thomas M."/>
            <person name="Miquel S."/>
            <person name="Chain F."/>
            <person name="Sokol H."/>
            <person name="Bermudez-Humaran L.G."/>
            <person name="Morrison M."/>
            <person name="Langella P."/>
            <person name="Azevedo V.A."/>
            <person name="Chatel J.M."/>
            <person name="Soares S."/>
        </authorList>
    </citation>
    <scope>NUCLEOTIDE SEQUENCE [LARGE SCALE GENOMIC DNA]</scope>
    <source>
        <strain evidence="7">CNCM I-4540</strain>
    </source>
</reference>
<dbReference type="CDD" id="cd13603">
    <property type="entry name" value="PBP2_TRAP_Siap_TeaA_like"/>
    <property type="match status" value="1"/>
</dbReference>
<dbReference type="PANTHER" id="PTHR33376">
    <property type="match status" value="1"/>
</dbReference>
<dbReference type="InterPro" id="IPR004682">
    <property type="entry name" value="TRAP_DctP"/>
</dbReference>
<sequence length="357" mass="38044">MKKMISRRDFLKVAGISAAALSLAACGGSGTSTAASTASTAASTGSSAAASGSAVTLKLGFSTNEEDPRAKGAKQFAEEVAEKTGGAVEVQLYPSGQLGGDADLINSIALDSGTVDIIITDASNFATYDAKMGISALPFQFETFDDAWAFMDSDIEAAAEEGLLSQNMRVLAHYCNGFRCVTNSKGPINSPADMNGLLIRTPENPVIMATMTALGANPQPLSFSELYQALQQKTYDAQENPIPVIYNNNLYEVQEYLSITNHIYSGMCFTIAESSWNKLSADQQQIVSDAAKASADYDRELNEQQTNDLVSALEEKGMKINSPELAPFAAATEKVLTDNADTYGDLLDQLKAWKEAR</sequence>
<evidence type="ECO:0000313" key="6">
    <source>
        <dbReference type="EMBL" id="PDX59174.1"/>
    </source>
</evidence>
<dbReference type="InterPro" id="IPR018389">
    <property type="entry name" value="DctP_fam"/>
</dbReference>
<feature type="chain" id="PRO_5012088841" evidence="5">
    <location>
        <begin position="35"/>
        <end position="357"/>
    </location>
</feature>
<dbReference type="Pfam" id="PF10518">
    <property type="entry name" value="TAT_signal"/>
    <property type="match status" value="1"/>
</dbReference>
<feature type="signal peptide" evidence="5">
    <location>
        <begin position="1"/>
        <end position="34"/>
    </location>
</feature>
<accession>A0A2A6ZCX3</accession>
<dbReference type="InterPro" id="IPR038404">
    <property type="entry name" value="TRAP_DctP_sf"/>
</dbReference>
<dbReference type="GO" id="GO:0030288">
    <property type="term" value="C:outer membrane-bounded periplasmic space"/>
    <property type="evidence" value="ECO:0007669"/>
    <property type="project" value="InterPro"/>
</dbReference>
<evidence type="ECO:0000256" key="3">
    <source>
        <dbReference type="ARBA" id="ARBA00022448"/>
    </source>
</evidence>
<comment type="caution">
    <text evidence="6">The sequence shown here is derived from an EMBL/GenBank/DDBJ whole genome shotgun (WGS) entry which is preliminary data.</text>
</comment>
<dbReference type="AlphaFoldDB" id="A0A2A6ZCX3"/>
<evidence type="ECO:0000313" key="7">
    <source>
        <dbReference type="Proteomes" id="UP000220752"/>
    </source>
</evidence>
<dbReference type="InterPro" id="IPR006311">
    <property type="entry name" value="TAT_signal"/>
</dbReference>
<evidence type="ECO:0000256" key="1">
    <source>
        <dbReference type="ARBA" id="ARBA00004196"/>
    </source>
</evidence>
<dbReference type="Gene3D" id="3.40.190.170">
    <property type="entry name" value="Bacterial extracellular solute-binding protein, family 7"/>
    <property type="match status" value="1"/>
</dbReference>
<dbReference type="GO" id="GO:0055085">
    <property type="term" value="P:transmembrane transport"/>
    <property type="evidence" value="ECO:0007669"/>
    <property type="project" value="InterPro"/>
</dbReference>
<dbReference type="NCBIfam" id="NF037995">
    <property type="entry name" value="TRAP_S1"/>
    <property type="match status" value="1"/>
</dbReference>
<name>A0A2A6ZCX3_9FIRM</name>
<evidence type="ECO:0000256" key="4">
    <source>
        <dbReference type="ARBA" id="ARBA00022729"/>
    </source>
</evidence>
<dbReference type="Pfam" id="PF03480">
    <property type="entry name" value="DctP"/>
    <property type="match status" value="1"/>
</dbReference>
<dbReference type="PROSITE" id="PS51318">
    <property type="entry name" value="TAT"/>
    <property type="match status" value="1"/>
</dbReference>
<keyword evidence="3" id="KW-0813">Transport</keyword>
<proteinExistence type="inferred from homology"/>
<gene>
    <name evidence="6" type="ORF">CGS46_04185</name>
</gene>
<organism evidence="6 7">
    <name type="scientific">Faecalibacterium langellae</name>
    <dbReference type="NCBI Taxonomy" id="3435293"/>
    <lineage>
        <taxon>Bacteria</taxon>
        <taxon>Bacillati</taxon>
        <taxon>Bacillota</taxon>
        <taxon>Clostridia</taxon>
        <taxon>Eubacteriales</taxon>
        <taxon>Oscillospiraceae</taxon>
        <taxon>Faecalibacterium</taxon>
    </lineage>
</organism>
<dbReference type="PIRSF" id="PIRSF006470">
    <property type="entry name" value="DctB"/>
    <property type="match status" value="1"/>
</dbReference>
<dbReference type="PROSITE" id="PS51257">
    <property type="entry name" value="PROKAR_LIPOPROTEIN"/>
    <property type="match status" value="1"/>
</dbReference>
<dbReference type="NCBIfam" id="TIGR00787">
    <property type="entry name" value="dctP"/>
    <property type="match status" value="1"/>
</dbReference>
<keyword evidence="7" id="KW-1185">Reference proteome</keyword>
<dbReference type="InterPro" id="IPR019546">
    <property type="entry name" value="TAT_signal_bac_arc"/>
</dbReference>
<evidence type="ECO:0000256" key="2">
    <source>
        <dbReference type="ARBA" id="ARBA00009023"/>
    </source>
</evidence>
<comment type="subcellular location">
    <subcellularLocation>
        <location evidence="1">Cell envelope</location>
    </subcellularLocation>
</comment>
<dbReference type="SUPFAM" id="SSF53850">
    <property type="entry name" value="Periplasmic binding protein-like II"/>
    <property type="match status" value="1"/>
</dbReference>
<dbReference type="EMBL" id="NMTQ01000020">
    <property type="protein sequence ID" value="PDX59174.1"/>
    <property type="molecule type" value="Genomic_DNA"/>
</dbReference>
<evidence type="ECO:0000256" key="5">
    <source>
        <dbReference type="SAM" id="SignalP"/>
    </source>
</evidence>
<keyword evidence="4 5" id="KW-0732">Signal</keyword>
<dbReference type="Proteomes" id="UP000220752">
    <property type="component" value="Unassembled WGS sequence"/>
</dbReference>